<dbReference type="KEGG" id="lak:106154209"/>
<dbReference type="InterPro" id="IPR016187">
    <property type="entry name" value="CTDL_fold"/>
</dbReference>
<dbReference type="Pfam" id="PF00059">
    <property type="entry name" value="Lectin_C"/>
    <property type="match status" value="1"/>
</dbReference>
<protein>
    <submittedName>
        <fullName evidence="6">Uncharacterized protein LOC106154209</fullName>
    </submittedName>
</protein>
<reference evidence="6" key="1">
    <citation type="submission" date="2025-08" db="UniProtKB">
        <authorList>
            <consortium name="RefSeq"/>
        </authorList>
    </citation>
    <scope>IDENTIFICATION</scope>
    <source>
        <tissue evidence="6">Gonads</tissue>
    </source>
</reference>
<gene>
    <name evidence="6" type="primary">LOC106154209</name>
</gene>
<evidence type="ECO:0000313" key="6">
    <source>
        <dbReference type="RefSeq" id="XP_013383935.1"/>
    </source>
</evidence>
<accession>A0A1S3HD59</accession>
<dbReference type="Gene3D" id="3.10.100.10">
    <property type="entry name" value="Mannose-Binding Protein A, subunit A"/>
    <property type="match status" value="1"/>
</dbReference>
<evidence type="ECO:0000256" key="2">
    <source>
        <dbReference type="SAM" id="Phobius"/>
    </source>
</evidence>
<keyword evidence="2" id="KW-0812">Transmembrane</keyword>
<dbReference type="InterPro" id="IPR050111">
    <property type="entry name" value="C-type_lectin/snaclec_domain"/>
</dbReference>
<dbReference type="SMART" id="SM00034">
    <property type="entry name" value="CLECT"/>
    <property type="match status" value="1"/>
</dbReference>
<keyword evidence="3" id="KW-0732">Signal</keyword>
<dbReference type="InterPro" id="IPR001304">
    <property type="entry name" value="C-type_lectin-like"/>
</dbReference>
<keyword evidence="2" id="KW-0472">Membrane</keyword>
<evidence type="ECO:0000259" key="4">
    <source>
        <dbReference type="PROSITE" id="PS50041"/>
    </source>
</evidence>
<dbReference type="CDD" id="cd00037">
    <property type="entry name" value="CLECT"/>
    <property type="match status" value="1"/>
</dbReference>
<feature type="signal peptide" evidence="3">
    <location>
        <begin position="1"/>
        <end position="24"/>
    </location>
</feature>
<feature type="chain" id="PRO_5010346203" evidence="3">
    <location>
        <begin position="25"/>
        <end position="301"/>
    </location>
</feature>
<feature type="region of interest" description="Disordered" evidence="1">
    <location>
        <begin position="202"/>
        <end position="221"/>
    </location>
</feature>
<keyword evidence="5" id="KW-1185">Reference proteome</keyword>
<evidence type="ECO:0000256" key="3">
    <source>
        <dbReference type="SAM" id="SignalP"/>
    </source>
</evidence>
<dbReference type="SUPFAM" id="SSF56436">
    <property type="entry name" value="C-type lectin-like"/>
    <property type="match status" value="1"/>
</dbReference>
<organism evidence="5 6">
    <name type="scientific">Lingula anatina</name>
    <name type="common">Brachiopod</name>
    <name type="synonym">Lingula unguis</name>
    <dbReference type="NCBI Taxonomy" id="7574"/>
    <lineage>
        <taxon>Eukaryota</taxon>
        <taxon>Metazoa</taxon>
        <taxon>Spiralia</taxon>
        <taxon>Lophotrochozoa</taxon>
        <taxon>Brachiopoda</taxon>
        <taxon>Linguliformea</taxon>
        <taxon>Lingulata</taxon>
        <taxon>Lingulida</taxon>
        <taxon>Linguloidea</taxon>
        <taxon>Lingulidae</taxon>
        <taxon>Lingula</taxon>
    </lineage>
</organism>
<keyword evidence="2" id="KW-1133">Transmembrane helix</keyword>
<evidence type="ECO:0000313" key="5">
    <source>
        <dbReference type="Proteomes" id="UP000085678"/>
    </source>
</evidence>
<dbReference type="InterPro" id="IPR016186">
    <property type="entry name" value="C-type_lectin-like/link_sf"/>
</dbReference>
<dbReference type="RefSeq" id="XP_013383935.1">
    <property type="nucleotide sequence ID" value="XM_013528481.2"/>
</dbReference>
<dbReference type="PROSITE" id="PS50041">
    <property type="entry name" value="C_TYPE_LECTIN_2"/>
    <property type="match status" value="1"/>
</dbReference>
<dbReference type="InParanoid" id="A0A1S3HD59"/>
<evidence type="ECO:0000256" key="1">
    <source>
        <dbReference type="SAM" id="MobiDB-lite"/>
    </source>
</evidence>
<dbReference type="GeneID" id="106154209"/>
<feature type="transmembrane region" description="Helical" evidence="2">
    <location>
        <begin position="239"/>
        <end position="264"/>
    </location>
</feature>
<dbReference type="PANTHER" id="PTHR22803">
    <property type="entry name" value="MANNOSE, PHOSPHOLIPASE, LECTIN RECEPTOR RELATED"/>
    <property type="match status" value="1"/>
</dbReference>
<sequence length="301" mass="33099">MLSVHPAVALLCVVISGQWSLVSSACPAGATETVGTVIGGFCYEFVDKETNWYNAVAGCEAKGGRLLEIPSAEVQDFVDVNLIAYRQNQELGIWIGAKRATNADSTGGAWFWHKSNTKLSYENWAQDEPSMFWNSYYDPEECAYMRYDKSWQWNDFPCTDTYWGSHSYICEYVGEGSLDTSGGIYHGGSNVTEMALTMEPTTTTTTPEVHGGSAGRSGFDDTSQSDSTVAPLLPHLTHFFSVAGFTIASILLVAVVILFGVYIVRKWRQAKTGDNQNTPLFHKSQPKQSVPISDYGSPIFL</sequence>
<dbReference type="AlphaFoldDB" id="A0A1S3HD59"/>
<feature type="region of interest" description="Disordered" evidence="1">
    <location>
        <begin position="274"/>
        <end position="301"/>
    </location>
</feature>
<dbReference type="OrthoDB" id="6271941at2759"/>
<feature type="domain" description="C-type lectin" evidence="4">
    <location>
        <begin position="38"/>
        <end position="158"/>
    </location>
</feature>
<proteinExistence type="predicted"/>
<dbReference type="Proteomes" id="UP000085678">
    <property type="component" value="Unplaced"/>
</dbReference>
<name>A0A1S3HD59_LINAN</name>